<organism evidence="5">
    <name type="scientific">Pyramimonas obovata</name>
    <dbReference type="NCBI Taxonomy" id="1411642"/>
    <lineage>
        <taxon>Eukaryota</taxon>
        <taxon>Viridiplantae</taxon>
        <taxon>Chlorophyta</taxon>
        <taxon>Pyramimonadophyceae</taxon>
        <taxon>Pyramimonadales</taxon>
        <taxon>Pyramimonadaceae</taxon>
        <taxon>Pyramimonas</taxon>
        <taxon>Pyramimonas incertae sedis</taxon>
    </lineage>
</organism>
<feature type="repeat" description="ANK" evidence="3">
    <location>
        <begin position="123"/>
        <end position="144"/>
    </location>
</feature>
<evidence type="ECO:0000256" key="2">
    <source>
        <dbReference type="ARBA" id="ARBA00023043"/>
    </source>
</evidence>
<dbReference type="PANTHER" id="PTHR24171">
    <property type="entry name" value="ANKYRIN REPEAT DOMAIN-CONTAINING PROTEIN 39-RELATED"/>
    <property type="match status" value="1"/>
</dbReference>
<protein>
    <submittedName>
        <fullName evidence="5">Uncharacterized protein</fullName>
    </submittedName>
</protein>
<proteinExistence type="predicted"/>
<dbReference type="InterPro" id="IPR002110">
    <property type="entry name" value="Ankyrin_rpt"/>
</dbReference>
<evidence type="ECO:0000313" key="5">
    <source>
        <dbReference type="EMBL" id="CAD8653495.1"/>
    </source>
</evidence>
<feature type="repeat" description="ANK" evidence="3">
    <location>
        <begin position="161"/>
        <end position="193"/>
    </location>
</feature>
<sequence>MEYESFHSIILEAAEKGDLKKFKHVVEETKENLKKIRKTNSALALDAAANFHGGLMKQAPLHVACSHGRIEIVKYLLEKDVITDIQDVDGAQPLHCAANNGHVEVVKLLLSKGANPIIRESQADDTPLHWACVKGHLEVVKVLLTAMTPMMQDAVNHPNKVGMTPLHFAAGTGQVEIVEYLCNEKANVNKQDKDGNTPLHLACANLHLNVADLLVTKYHPQLDIKNTEGKLAEEMNDIYTDSIKSVLYQEQKAAGGDGKDELKKSMIGSILGSTMG</sequence>
<gene>
    <name evidence="5" type="ORF">POBO1169_LOCUS3006</name>
</gene>
<dbReference type="AlphaFoldDB" id="A0A7S0MWL5"/>
<dbReference type="EMBL" id="HBFA01005860">
    <property type="protein sequence ID" value="CAD8653495.1"/>
    <property type="molecule type" value="Transcribed_RNA"/>
</dbReference>
<dbReference type="PANTHER" id="PTHR24171:SF9">
    <property type="entry name" value="ANKYRIN REPEAT DOMAIN-CONTAINING PROTEIN 39"/>
    <property type="match status" value="1"/>
</dbReference>
<dbReference type="Pfam" id="PF12796">
    <property type="entry name" value="Ank_2"/>
    <property type="match status" value="2"/>
</dbReference>
<reference evidence="5" key="1">
    <citation type="submission" date="2021-01" db="EMBL/GenBank/DDBJ databases">
        <authorList>
            <person name="Corre E."/>
            <person name="Pelletier E."/>
            <person name="Niang G."/>
            <person name="Scheremetjew M."/>
            <person name="Finn R."/>
            <person name="Kale V."/>
            <person name="Holt S."/>
            <person name="Cochrane G."/>
            <person name="Meng A."/>
            <person name="Brown T."/>
            <person name="Cohen L."/>
        </authorList>
    </citation>
    <scope>NUCLEOTIDE SEQUENCE</scope>
    <source>
        <strain evidence="5">CCMP722</strain>
    </source>
</reference>
<dbReference type="PROSITE" id="PS50088">
    <property type="entry name" value="ANK_REPEAT"/>
    <property type="match status" value="5"/>
</dbReference>
<dbReference type="PROSITE" id="PS50297">
    <property type="entry name" value="ANK_REP_REGION"/>
    <property type="match status" value="5"/>
</dbReference>
<keyword evidence="1" id="KW-0677">Repeat</keyword>
<evidence type="ECO:0000256" key="1">
    <source>
        <dbReference type="ARBA" id="ARBA00022737"/>
    </source>
</evidence>
<feature type="repeat" description="ANK" evidence="3">
    <location>
        <begin position="56"/>
        <end position="88"/>
    </location>
</feature>
<dbReference type="PRINTS" id="PR01415">
    <property type="entry name" value="ANKYRIN"/>
</dbReference>
<evidence type="ECO:0000256" key="4">
    <source>
        <dbReference type="SAM" id="Coils"/>
    </source>
</evidence>
<evidence type="ECO:0000256" key="3">
    <source>
        <dbReference type="PROSITE-ProRule" id="PRU00023"/>
    </source>
</evidence>
<dbReference type="SUPFAM" id="SSF48403">
    <property type="entry name" value="Ankyrin repeat"/>
    <property type="match status" value="1"/>
</dbReference>
<accession>A0A7S0MWL5</accession>
<dbReference type="InterPro" id="IPR036770">
    <property type="entry name" value="Ankyrin_rpt-contain_sf"/>
</dbReference>
<dbReference type="Gene3D" id="1.25.40.20">
    <property type="entry name" value="Ankyrin repeat-containing domain"/>
    <property type="match status" value="2"/>
</dbReference>
<dbReference type="SMART" id="SM00248">
    <property type="entry name" value="ANK"/>
    <property type="match status" value="5"/>
</dbReference>
<feature type="repeat" description="ANK" evidence="3">
    <location>
        <begin position="89"/>
        <end position="121"/>
    </location>
</feature>
<feature type="coiled-coil region" evidence="4">
    <location>
        <begin position="19"/>
        <end position="46"/>
    </location>
</feature>
<feature type="repeat" description="ANK" evidence="3">
    <location>
        <begin position="194"/>
        <end position="215"/>
    </location>
</feature>
<name>A0A7S0MWL5_9CHLO</name>
<keyword evidence="4" id="KW-0175">Coiled coil</keyword>
<keyword evidence="2 3" id="KW-0040">ANK repeat</keyword>